<evidence type="ECO:0000256" key="1">
    <source>
        <dbReference type="ARBA" id="ARBA00001917"/>
    </source>
</evidence>
<evidence type="ECO:0000313" key="6">
    <source>
        <dbReference type="EMBL" id="OSX63129.1"/>
    </source>
</evidence>
<dbReference type="AlphaFoldDB" id="A0A1X6N3C5"/>
<dbReference type="PANTHER" id="PTHR33798:SF5">
    <property type="entry name" value="FLAVIN REDUCTASE LIKE DOMAIN-CONTAINING PROTEIN"/>
    <property type="match status" value="1"/>
</dbReference>
<feature type="compositionally biased region" description="Basic and acidic residues" evidence="5">
    <location>
        <begin position="27"/>
        <end position="39"/>
    </location>
</feature>
<dbReference type="PANTHER" id="PTHR33798">
    <property type="entry name" value="FLAVOPROTEIN OXYGENASE"/>
    <property type="match status" value="1"/>
</dbReference>
<dbReference type="InterPro" id="IPR012349">
    <property type="entry name" value="Split_barrel_FMN-bd"/>
</dbReference>
<dbReference type="Proteomes" id="UP000194127">
    <property type="component" value="Unassembled WGS sequence"/>
</dbReference>
<dbReference type="EMBL" id="KZ110596">
    <property type="protein sequence ID" value="OSX63129.1"/>
    <property type="molecule type" value="Genomic_DNA"/>
</dbReference>
<evidence type="ECO:0000256" key="5">
    <source>
        <dbReference type="SAM" id="MobiDB-lite"/>
    </source>
</evidence>
<keyword evidence="3" id="KW-0288">FMN</keyword>
<evidence type="ECO:0000256" key="4">
    <source>
        <dbReference type="ARBA" id="ARBA00038054"/>
    </source>
</evidence>
<protein>
    <submittedName>
        <fullName evidence="6">Uncharacterized protein</fullName>
    </submittedName>
</protein>
<feature type="region of interest" description="Disordered" evidence="5">
    <location>
        <begin position="145"/>
        <end position="166"/>
    </location>
</feature>
<feature type="region of interest" description="Disordered" evidence="5">
    <location>
        <begin position="192"/>
        <end position="212"/>
    </location>
</feature>
<organism evidence="6 7">
    <name type="scientific">Postia placenta MAD-698-R-SB12</name>
    <dbReference type="NCBI Taxonomy" id="670580"/>
    <lineage>
        <taxon>Eukaryota</taxon>
        <taxon>Fungi</taxon>
        <taxon>Dikarya</taxon>
        <taxon>Basidiomycota</taxon>
        <taxon>Agaricomycotina</taxon>
        <taxon>Agaricomycetes</taxon>
        <taxon>Polyporales</taxon>
        <taxon>Adustoporiaceae</taxon>
        <taxon>Rhodonia</taxon>
    </lineage>
</organism>
<comment type="similarity">
    <text evidence="4">Belongs to the flavoredoxin family.</text>
</comment>
<evidence type="ECO:0000256" key="3">
    <source>
        <dbReference type="ARBA" id="ARBA00022643"/>
    </source>
</evidence>
<proteinExistence type="inferred from homology"/>
<dbReference type="RefSeq" id="XP_024339923.1">
    <property type="nucleotide sequence ID" value="XM_024480784.1"/>
</dbReference>
<name>A0A1X6N3C5_9APHY</name>
<dbReference type="OrthoDB" id="298012at2759"/>
<keyword evidence="2" id="KW-0285">Flavoprotein</keyword>
<dbReference type="Gene3D" id="2.30.110.10">
    <property type="entry name" value="Electron Transport, Fmn-binding Protein, Chain A"/>
    <property type="match status" value="1"/>
</dbReference>
<accession>A0A1X6N3C5</accession>
<evidence type="ECO:0000256" key="2">
    <source>
        <dbReference type="ARBA" id="ARBA00022630"/>
    </source>
</evidence>
<comment type="cofactor">
    <cofactor evidence="1">
        <name>FMN</name>
        <dbReference type="ChEBI" id="CHEBI:58210"/>
    </cofactor>
</comment>
<gene>
    <name evidence="6" type="ORF">POSPLADRAFT_1056489</name>
</gene>
<sequence>MPAPAPASANCQFNHTTPATSARAPATHRDLQLRDDGPLRPRPYIPPATRFLRCKPTHGAQPGRVPSAAARVASRNTHTRAMRISAAGARLGFPRVAATPPTIGRDVHPCTANPPTAGRVRTRVLCSVRATRAVVRLATYSQGSTRAGVAPGRSSMRRARPLRPPTGCRARARRVAFRGVWTVPRRQARWSRSARGHLMASSDSASPRSWQGGMMTDMQDVGSERAGETAHRQACPRVHSSRIACAPTGFHPILSIVPGPRLSWSHPCYLSLPLPRPPRTPPVAIYQLMVGGVVPRPIAFISGISADGVENLSLFRYPLRTLPAPTADASALKDIAANILASRGFNVKLVSEPFPQHANACARQSPAHAPSSTGSSQRAISPATLASSNCAGPASYIIAAGRSRYIHIVHCKLLSCPVTIYSDIWLPTFACKPPRLAALAPRLPRIQTTAPDRAYVQPALCAHHGLSAHRLRRQSAPGAQLNGEGPSSCVLSLFCGISHPPTTTTASSRSHCGNDDMGRPHRHGQTTWVSQRAMTCRRRAHG</sequence>
<feature type="region of interest" description="Disordered" evidence="5">
    <location>
        <begin position="1"/>
        <end position="41"/>
    </location>
</feature>
<dbReference type="GeneID" id="36325734"/>
<feature type="compositionally biased region" description="Low complexity" evidence="5">
    <location>
        <begin position="15"/>
        <end position="25"/>
    </location>
</feature>
<evidence type="ECO:0000313" key="7">
    <source>
        <dbReference type="Proteomes" id="UP000194127"/>
    </source>
</evidence>
<keyword evidence="7" id="KW-1185">Reference proteome</keyword>
<reference evidence="6 7" key="1">
    <citation type="submission" date="2017-04" db="EMBL/GenBank/DDBJ databases">
        <title>Genome Sequence of the Model Brown-Rot Fungus Postia placenta SB12.</title>
        <authorList>
            <consortium name="DOE Joint Genome Institute"/>
            <person name="Gaskell J."/>
            <person name="Kersten P."/>
            <person name="Larrondo L.F."/>
            <person name="Canessa P."/>
            <person name="Martinez D."/>
            <person name="Hibbett D."/>
            <person name="Schmoll M."/>
            <person name="Kubicek C.P."/>
            <person name="Martinez A.T."/>
            <person name="Yadav J."/>
            <person name="Master E."/>
            <person name="Magnuson J.K."/>
            <person name="James T."/>
            <person name="Yaver D."/>
            <person name="Berka R."/>
            <person name="Labutti K."/>
            <person name="Lipzen A."/>
            <person name="Aerts A."/>
            <person name="Barry K."/>
            <person name="Henrissat B."/>
            <person name="Blanchette R."/>
            <person name="Grigoriev I."/>
            <person name="Cullen D."/>
        </authorList>
    </citation>
    <scope>NUCLEOTIDE SEQUENCE [LARGE SCALE GENOMIC DNA]</scope>
    <source>
        <strain evidence="6 7">MAD-698-R-SB12</strain>
    </source>
</reference>